<sequence length="43" mass="4864">MTSRIYPVENAKGICFFADQEIELITLSKWNLSKGVSPLMFKG</sequence>
<dbReference type="AlphaFoldDB" id="A0A8D3WZP0"/>
<dbReference type="KEGG" id="bmh:BMWSH_1511"/>
<dbReference type="EMBL" id="CP003017">
    <property type="protein sequence ID" value="AEN88394.1"/>
    <property type="molecule type" value="Genomic_DNA"/>
</dbReference>
<proteinExistence type="predicted"/>
<gene>
    <name evidence="1" type="ORF">BMWSH_1511</name>
</gene>
<name>A0A8D3WZP0_PRIMW</name>
<protein>
    <submittedName>
        <fullName evidence="1">Uncharacterized protein</fullName>
    </submittedName>
</protein>
<accession>A0A8D3WZP0</accession>
<organism evidence="1 2">
    <name type="scientific">Priestia megaterium (strain WSH-002)</name>
    <name type="common">Bacillus megaterium</name>
    <dbReference type="NCBI Taxonomy" id="1006007"/>
    <lineage>
        <taxon>Bacteria</taxon>
        <taxon>Bacillati</taxon>
        <taxon>Bacillota</taxon>
        <taxon>Bacilli</taxon>
        <taxon>Bacillales</taxon>
        <taxon>Bacillaceae</taxon>
        <taxon>Priestia</taxon>
    </lineage>
</organism>
<reference evidence="1 2" key="1">
    <citation type="journal article" date="2011" name="J. Bacteriol.">
        <title>Complete genome sequence of the industrial strain Bacillus megaterium WSH-002.</title>
        <authorList>
            <person name="Liu L."/>
            <person name="Li Y."/>
            <person name="Zhang J."/>
            <person name="Zou W."/>
            <person name="Zhou Z."/>
            <person name="Liu J."/>
            <person name="Li X."/>
            <person name="Wang L."/>
            <person name="Chen J."/>
        </authorList>
    </citation>
    <scope>NUCLEOTIDE SEQUENCE [LARGE SCALE GENOMIC DNA]</scope>
    <source>
        <strain evidence="1 2">WSH-002</strain>
    </source>
</reference>
<evidence type="ECO:0000313" key="1">
    <source>
        <dbReference type="EMBL" id="AEN88394.1"/>
    </source>
</evidence>
<evidence type="ECO:0000313" key="2">
    <source>
        <dbReference type="Proteomes" id="UP000001283"/>
    </source>
</evidence>
<dbReference type="Proteomes" id="UP000001283">
    <property type="component" value="Chromosome"/>
</dbReference>